<dbReference type="Pfam" id="PF08202">
    <property type="entry name" value="MIS13"/>
    <property type="match status" value="1"/>
</dbReference>
<keyword evidence="2" id="KW-1185">Reference proteome</keyword>
<proteinExistence type="predicted"/>
<dbReference type="RefSeq" id="XP_007421475.1">
    <property type="nucleotide sequence ID" value="XM_007421413.3"/>
</dbReference>
<name>A0A9F2N5Q5_PYTBI</name>
<reference evidence="3" key="1">
    <citation type="submission" date="2025-08" db="UniProtKB">
        <authorList>
            <consortium name="RefSeq"/>
        </authorList>
    </citation>
    <scope>IDENTIFICATION</scope>
    <source>
        <tissue evidence="3">Liver</tissue>
    </source>
</reference>
<dbReference type="OrthoDB" id="10044040at2759"/>
<gene>
    <name evidence="3" type="primary">DSN1</name>
</gene>
<dbReference type="InterPro" id="IPR013218">
    <property type="entry name" value="Dsn1/Mis13"/>
</dbReference>
<dbReference type="PANTHER" id="PTHR14778">
    <property type="entry name" value="KINETOCHORE-ASSOCIATED PROTEIN DSN1 HOMOLOG"/>
    <property type="match status" value="1"/>
</dbReference>
<dbReference type="OMA" id="CPAMEGW"/>
<dbReference type="Proteomes" id="UP000695026">
    <property type="component" value="Unplaced"/>
</dbReference>
<dbReference type="CTD" id="79980"/>
<evidence type="ECO:0000313" key="3">
    <source>
        <dbReference type="RefSeq" id="XP_007421475.1"/>
    </source>
</evidence>
<sequence length="392" mass="43723">MEEGELRSGYTEGTLPKDLAQQTSSRDMQSAFECGKNAEILENAYSQETMAAKCFVKPDNIASCSNGIPLEMTASHSVKLAESSKPKCHPEPSLKNGCCHGLEEASLQGIGPETGHASTLFNVSFGQLPSPKVARRSLSRHSLKLGVSRRKSLPPFHMDIFELSKAISLDLPEADRMTALLLSSFQYSAQKLEQSLRHMEGFNFETFQQNVSSLSEELRLHTKKLMLDGTLQKCFDDPKWGLSDPAFSASLAALKDTIARFSAENQAWDELLLSYQKKVEEISRQLQSCKLKQAPEESCSYLGTSQAHVLQAKPDYQKILDCQGEVFYCLERVLDEISQMVKVCQTYVEDITLYLQKLSAQLASRTFLKLEKSPARKLLRLLQTKSSVLPPP</sequence>
<dbReference type="GeneID" id="103067057"/>
<dbReference type="AlphaFoldDB" id="A0A9F2N5Q5"/>
<organism evidence="2 3">
    <name type="scientific">Python bivittatus</name>
    <name type="common">Burmese python</name>
    <name type="synonym">Python molurus bivittatus</name>
    <dbReference type="NCBI Taxonomy" id="176946"/>
    <lineage>
        <taxon>Eukaryota</taxon>
        <taxon>Metazoa</taxon>
        <taxon>Chordata</taxon>
        <taxon>Craniata</taxon>
        <taxon>Vertebrata</taxon>
        <taxon>Euteleostomi</taxon>
        <taxon>Lepidosauria</taxon>
        <taxon>Squamata</taxon>
        <taxon>Bifurcata</taxon>
        <taxon>Unidentata</taxon>
        <taxon>Episquamata</taxon>
        <taxon>Toxicofera</taxon>
        <taxon>Serpentes</taxon>
        <taxon>Henophidia</taxon>
        <taxon>Pythonidae</taxon>
        <taxon>Python</taxon>
    </lineage>
</organism>
<protein>
    <submittedName>
        <fullName evidence="3">Kinetochore-associated protein DSN1 homolog isoform X1</fullName>
    </submittedName>
</protein>
<dbReference type="KEGG" id="pbi:103067057"/>
<evidence type="ECO:0000256" key="1">
    <source>
        <dbReference type="SAM" id="MobiDB-lite"/>
    </source>
</evidence>
<dbReference type="GO" id="GO:0051301">
    <property type="term" value="P:cell division"/>
    <property type="evidence" value="ECO:0007669"/>
    <property type="project" value="InterPro"/>
</dbReference>
<feature type="region of interest" description="Disordered" evidence="1">
    <location>
        <begin position="1"/>
        <end position="26"/>
    </location>
</feature>
<dbReference type="PANTHER" id="PTHR14778:SF2">
    <property type="entry name" value="KINETOCHORE-ASSOCIATED PROTEIN DSN1 HOMOLOG"/>
    <property type="match status" value="1"/>
</dbReference>
<dbReference type="GO" id="GO:0000444">
    <property type="term" value="C:MIS12/MIND type complex"/>
    <property type="evidence" value="ECO:0007669"/>
    <property type="project" value="InterPro"/>
</dbReference>
<dbReference type="GO" id="GO:0007059">
    <property type="term" value="P:chromosome segregation"/>
    <property type="evidence" value="ECO:0007669"/>
    <property type="project" value="InterPro"/>
</dbReference>
<evidence type="ECO:0000313" key="2">
    <source>
        <dbReference type="Proteomes" id="UP000695026"/>
    </source>
</evidence>
<accession>A0A9F2N5Q5</accession>